<keyword evidence="8" id="KW-1185">Reference proteome</keyword>
<keyword evidence="3 5" id="KW-0238">DNA-binding</keyword>
<dbReference type="InterPro" id="IPR016032">
    <property type="entry name" value="Sig_transdc_resp-reg_C-effctor"/>
</dbReference>
<dbReference type="Proteomes" id="UP001500994">
    <property type="component" value="Unassembled WGS sequence"/>
</dbReference>
<dbReference type="InterPro" id="IPR019734">
    <property type="entry name" value="TPR_rpt"/>
</dbReference>
<dbReference type="Pfam" id="PF03704">
    <property type="entry name" value="BTAD"/>
    <property type="match status" value="1"/>
</dbReference>
<dbReference type="Pfam" id="PF00486">
    <property type="entry name" value="Trans_reg_C"/>
    <property type="match status" value="1"/>
</dbReference>
<keyword evidence="4" id="KW-0802">TPR repeat</keyword>
<sequence>MRCQGEALVEIQVLGPVGLVAQSRCFGLGSDKERLVLASLALEAGRPVSLDALVGRLWEGDPPANDRKNVHVYVSRIRKALREYGSGPDTPHISRHAHTYALRADAGSIDWHRFQHLTSEARSTADGGDTKTAIDLLHQADGLWRGDALAGLPGLWPERTRRKLAQRRLGVTSSRIALELRLHRFADVVGDLADLVDQHPDDETLIGHLMVAYYGCRRHADALRVYQVALRRLRAELGTEPGQELADIHQRILRRAPMQDLLPGSADSAGSTTRPAEPAMSLASAGAIATTGSVAAPSRAVPPVVMPAPHNLPRQSALIGRQAELQRLSQAVRAVADHGSVVTLESISGMAGIGKTALAINAARHMGDRFPDGQLYLDLRAHARVQEPLEAGQALAMLLRLLGVPADAIPADVEERTALWRTLLARRRVILVLDDAASPSQVIPLLPSDSPSLAIVTSRLHLAGLPGAHSLALDVLPPQDAIALFLQFAGEHRSQDTREVAQIVRLCGHLPLAIELVANRFSAHPSWTLATLREHLTRGSGRLGEIRDGFREIGRAFEISYQTLTPGQQSAFRLLGLHLGSEFGPYAAAALLNRSLEATERLLEALLQCHLLQEPAPHRYRFHDLLGEYARALANAKSDETERRNALNRLTDFYLCTASRADALIYPQRLRLDRELDPGPWPLPPFRDVADARSWLSLERANLLTTEHYDRVHGSPGRAAQLCHVLAGFLDAECHWTHADRLHGHAVSHWQRADDQRALCLALLDLGGAHAQTGHYPQAEEACHRALELARTLGDPDAKSEALRALGVLDWNRGKYRTALDFYLQALAVQNESGNAANRAKYMNNIAIVLLHLGEYQKAQERFLEAIDESQRAGDTRTVGKTKNNLGDLHVRLGNISSARRYIEEALDIAKEIRNPHDEAIARFNLADVTALAGNAQEASNLYRDCLLDFQRLGDRKNEANGLIGLGTAQHDLGRFPEAIDYHTRALDLARSIGARYEECRALRHLGNAEAAIRQLRQAAEHFESALLLARRTQDPEETGRALEALAEIRHVEGALDTAKTLWQNALGIFRELGDEGAAARVGGRLQQTSNGATD</sequence>
<dbReference type="PROSITE" id="PS50005">
    <property type="entry name" value="TPR"/>
    <property type="match status" value="2"/>
</dbReference>
<evidence type="ECO:0000313" key="7">
    <source>
        <dbReference type="EMBL" id="GAA2666266.1"/>
    </source>
</evidence>
<dbReference type="Pfam" id="PF00931">
    <property type="entry name" value="NB-ARC"/>
    <property type="match status" value="1"/>
</dbReference>
<keyword evidence="2" id="KW-0902">Two-component regulatory system</keyword>
<feature type="repeat" description="TPR" evidence="4">
    <location>
        <begin position="960"/>
        <end position="993"/>
    </location>
</feature>
<feature type="domain" description="OmpR/PhoB-type" evidence="6">
    <location>
        <begin position="1"/>
        <end position="104"/>
    </location>
</feature>
<name>A0ABP6EEC0_9ACTN</name>
<dbReference type="SUPFAM" id="SSF46894">
    <property type="entry name" value="C-terminal effector domain of the bipartite response regulators"/>
    <property type="match status" value="1"/>
</dbReference>
<feature type="repeat" description="TPR" evidence="4">
    <location>
        <begin position="800"/>
        <end position="833"/>
    </location>
</feature>
<evidence type="ECO:0000256" key="4">
    <source>
        <dbReference type="PROSITE-ProRule" id="PRU00339"/>
    </source>
</evidence>
<dbReference type="SMART" id="SM00862">
    <property type="entry name" value="Trans_reg_C"/>
    <property type="match status" value="1"/>
</dbReference>
<comment type="similarity">
    <text evidence="1">Belongs to the AfsR/DnrI/RedD regulatory family.</text>
</comment>
<dbReference type="Gene3D" id="1.25.40.10">
    <property type="entry name" value="Tetratricopeptide repeat domain"/>
    <property type="match status" value="3"/>
</dbReference>
<dbReference type="SMART" id="SM00028">
    <property type="entry name" value="TPR"/>
    <property type="match status" value="7"/>
</dbReference>
<dbReference type="PANTHER" id="PTHR47691:SF3">
    <property type="entry name" value="HTH-TYPE TRANSCRIPTIONAL REGULATOR RV0890C-RELATED"/>
    <property type="match status" value="1"/>
</dbReference>
<dbReference type="Gene3D" id="1.10.10.10">
    <property type="entry name" value="Winged helix-like DNA-binding domain superfamily/Winged helix DNA-binding domain"/>
    <property type="match status" value="1"/>
</dbReference>
<comment type="caution">
    <text evidence="7">The sequence shown here is derived from an EMBL/GenBank/DDBJ whole genome shotgun (WGS) entry which is preliminary data.</text>
</comment>
<dbReference type="EMBL" id="BAAARK010000011">
    <property type="protein sequence ID" value="GAA2666266.1"/>
    <property type="molecule type" value="Genomic_DNA"/>
</dbReference>
<evidence type="ECO:0000259" key="6">
    <source>
        <dbReference type="PROSITE" id="PS51755"/>
    </source>
</evidence>
<dbReference type="InterPro" id="IPR036388">
    <property type="entry name" value="WH-like_DNA-bd_sf"/>
</dbReference>
<evidence type="ECO:0000256" key="5">
    <source>
        <dbReference type="PROSITE-ProRule" id="PRU01091"/>
    </source>
</evidence>
<protein>
    <submittedName>
        <fullName evidence="7">Transcriptional regulator AfsR</fullName>
    </submittedName>
</protein>
<proteinExistence type="inferred from homology"/>
<dbReference type="CDD" id="cd15831">
    <property type="entry name" value="BTAD"/>
    <property type="match status" value="1"/>
</dbReference>
<dbReference type="InterPro" id="IPR001867">
    <property type="entry name" value="OmpR/PhoB-type_DNA-bd"/>
</dbReference>
<dbReference type="SUPFAM" id="SSF52540">
    <property type="entry name" value="P-loop containing nucleoside triphosphate hydrolases"/>
    <property type="match status" value="1"/>
</dbReference>
<feature type="DNA-binding region" description="OmpR/PhoB-type" evidence="5">
    <location>
        <begin position="1"/>
        <end position="104"/>
    </location>
</feature>
<dbReference type="PRINTS" id="PR00364">
    <property type="entry name" value="DISEASERSIST"/>
</dbReference>
<dbReference type="PROSITE" id="PS51755">
    <property type="entry name" value="OMPR_PHOB"/>
    <property type="match status" value="1"/>
</dbReference>
<evidence type="ECO:0000256" key="3">
    <source>
        <dbReference type="ARBA" id="ARBA00023125"/>
    </source>
</evidence>
<dbReference type="InterPro" id="IPR011990">
    <property type="entry name" value="TPR-like_helical_dom_sf"/>
</dbReference>
<dbReference type="InterPro" id="IPR002182">
    <property type="entry name" value="NB-ARC"/>
</dbReference>
<dbReference type="Gene3D" id="3.40.50.300">
    <property type="entry name" value="P-loop containing nucleotide triphosphate hydrolases"/>
    <property type="match status" value="1"/>
</dbReference>
<dbReference type="InterPro" id="IPR005158">
    <property type="entry name" value="BTAD"/>
</dbReference>
<dbReference type="PANTHER" id="PTHR47691">
    <property type="entry name" value="REGULATOR-RELATED"/>
    <property type="match status" value="1"/>
</dbReference>
<organism evidence="7 8">
    <name type="scientific">Streptomyces lunalinharesii</name>
    <dbReference type="NCBI Taxonomy" id="333384"/>
    <lineage>
        <taxon>Bacteria</taxon>
        <taxon>Bacillati</taxon>
        <taxon>Actinomycetota</taxon>
        <taxon>Actinomycetes</taxon>
        <taxon>Kitasatosporales</taxon>
        <taxon>Streptomycetaceae</taxon>
        <taxon>Streptomyces</taxon>
    </lineage>
</organism>
<dbReference type="InterPro" id="IPR027417">
    <property type="entry name" value="P-loop_NTPase"/>
</dbReference>
<evidence type="ECO:0000256" key="1">
    <source>
        <dbReference type="ARBA" id="ARBA00005820"/>
    </source>
</evidence>
<evidence type="ECO:0000256" key="2">
    <source>
        <dbReference type="ARBA" id="ARBA00023012"/>
    </source>
</evidence>
<dbReference type="SUPFAM" id="SSF48452">
    <property type="entry name" value="TPR-like"/>
    <property type="match status" value="3"/>
</dbReference>
<gene>
    <name evidence="7" type="primary">afsR_2</name>
    <name evidence="7" type="ORF">GCM10009864_39590</name>
</gene>
<dbReference type="SMART" id="SM01043">
    <property type="entry name" value="BTAD"/>
    <property type="match status" value="1"/>
</dbReference>
<evidence type="ECO:0000313" key="8">
    <source>
        <dbReference type="Proteomes" id="UP001500994"/>
    </source>
</evidence>
<accession>A0ABP6EEC0</accession>
<reference evidence="8" key="1">
    <citation type="journal article" date="2019" name="Int. J. Syst. Evol. Microbiol.">
        <title>The Global Catalogue of Microorganisms (GCM) 10K type strain sequencing project: providing services to taxonomists for standard genome sequencing and annotation.</title>
        <authorList>
            <consortium name="The Broad Institute Genomics Platform"/>
            <consortium name="The Broad Institute Genome Sequencing Center for Infectious Disease"/>
            <person name="Wu L."/>
            <person name="Ma J."/>
        </authorList>
    </citation>
    <scope>NUCLEOTIDE SEQUENCE [LARGE SCALE GENOMIC DNA]</scope>
    <source>
        <strain evidence="8">JCM 16374</strain>
    </source>
</reference>
<dbReference type="Pfam" id="PF13424">
    <property type="entry name" value="TPR_12"/>
    <property type="match status" value="3"/>
</dbReference>